<dbReference type="AlphaFoldDB" id="A0A1H0ULQ4"/>
<keyword evidence="1" id="KW-0472">Membrane</keyword>
<evidence type="ECO:0000313" key="2">
    <source>
        <dbReference type="EMBL" id="SDP67129.1"/>
    </source>
</evidence>
<evidence type="ECO:0000313" key="3">
    <source>
        <dbReference type="Proteomes" id="UP000199691"/>
    </source>
</evidence>
<sequence>MSTLGALLFGMLPIALWAWLSRSPRTGVAVGAVLVALLAWFVVPRALWASGPWVPSEAESYWLYAVFAAIVCVIGVLVQRQWPRGLLRLVAVAGLGVVIAFVVEFGDYEAKPGDEGVLPAPAGVRVVEGQGHCGSGSCAREVTATGDRAAEALREHLASRGFSARPPLNGGERRCRAVGLLVVREVCAELRSTGPDLVEVTWYVNRAPFP</sequence>
<keyword evidence="3" id="KW-1185">Reference proteome</keyword>
<dbReference type="STRING" id="641025.SAMN05421507_112103"/>
<keyword evidence="1" id="KW-1133">Transmembrane helix</keyword>
<name>A0A1H0ULQ4_9PSEU</name>
<feature type="transmembrane region" description="Helical" evidence="1">
    <location>
        <begin position="6"/>
        <end position="21"/>
    </location>
</feature>
<dbReference type="RefSeq" id="WP_090100991.1">
    <property type="nucleotide sequence ID" value="NZ_FNIX01000012.1"/>
</dbReference>
<keyword evidence="1" id="KW-0812">Transmembrane</keyword>
<gene>
    <name evidence="2" type="ORF">SAMN05421507_112103</name>
</gene>
<feature type="transmembrane region" description="Helical" evidence="1">
    <location>
        <begin position="28"/>
        <end position="49"/>
    </location>
</feature>
<evidence type="ECO:0000256" key="1">
    <source>
        <dbReference type="SAM" id="Phobius"/>
    </source>
</evidence>
<organism evidence="2 3">
    <name type="scientific">Lentzea jiangxiensis</name>
    <dbReference type="NCBI Taxonomy" id="641025"/>
    <lineage>
        <taxon>Bacteria</taxon>
        <taxon>Bacillati</taxon>
        <taxon>Actinomycetota</taxon>
        <taxon>Actinomycetes</taxon>
        <taxon>Pseudonocardiales</taxon>
        <taxon>Pseudonocardiaceae</taxon>
        <taxon>Lentzea</taxon>
    </lineage>
</organism>
<accession>A0A1H0ULQ4</accession>
<dbReference type="EMBL" id="FNIX01000012">
    <property type="protein sequence ID" value="SDP67129.1"/>
    <property type="molecule type" value="Genomic_DNA"/>
</dbReference>
<dbReference type="Proteomes" id="UP000199691">
    <property type="component" value="Unassembled WGS sequence"/>
</dbReference>
<feature type="transmembrane region" description="Helical" evidence="1">
    <location>
        <begin position="61"/>
        <end position="78"/>
    </location>
</feature>
<reference evidence="3" key="1">
    <citation type="submission" date="2016-10" db="EMBL/GenBank/DDBJ databases">
        <authorList>
            <person name="Varghese N."/>
            <person name="Submissions S."/>
        </authorList>
    </citation>
    <scope>NUCLEOTIDE SEQUENCE [LARGE SCALE GENOMIC DNA]</scope>
    <source>
        <strain evidence="3">CGMCC 4.6609</strain>
    </source>
</reference>
<feature type="transmembrane region" description="Helical" evidence="1">
    <location>
        <begin position="85"/>
        <end position="103"/>
    </location>
</feature>
<dbReference type="OrthoDB" id="3624913at2"/>
<proteinExistence type="predicted"/>
<protein>
    <submittedName>
        <fullName evidence="2">Uncharacterized protein</fullName>
    </submittedName>
</protein>